<gene>
    <name evidence="1" type="ORF">IC610_11830</name>
</gene>
<protein>
    <submittedName>
        <fullName evidence="1">Uncharacterized protein</fullName>
    </submittedName>
</protein>
<keyword evidence="2" id="KW-1185">Reference proteome</keyword>
<evidence type="ECO:0000313" key="2">
    <source>
        <dbReference type="Proteomes" id="UP000637299"/>
    </source>
</evidence>
<dbReference type="EMBL" id="JACYFS010000003">
    <property type="protein sequence ID" value="MBD8083103.1"/>
    <property type="molecule type" value="Genomic_DNA"/>
</dbReference>
<dbReference type="RefSeq" id="WP_191737043.1">
    <property type="nucleotide sequence ID" value="NZ_JACYFS010000003.1"/>
</dbReference>
<proteinExistence type="predicted"/>
<evidence type="ECO:0000313" key="1">
    <source>
        <dbReference type="EMBL" id="MBD8083103.1"/>
    </source>
</evidence>
<dbReference type="Proteomes" id="UP000637299">
    <property type="component" value="Unassembled WGS sequence"/>
</dbReference>
<name>A0ABR8ZCW5_9FLAO</name>
<comment type="caution">
    <text evidence="1">The sequence shown here is derived from an EMBL/GenBank/DDBJ whole genome shotgun (WGS) entry which is preliminary data.</text>
</comment>
<accession>A0ABR8ZCW5</accession>
<sequence length="261" mass="30973">MYKQPMYKVEVKAYLCSIETFVNEIPCFSYFDEPQIATDTPINNLIFNSGKQKLRFKITPLFNNEKLNKKTKIEINVFVKESDDFYLKKQVIKSYVNKEPLGELQWFEDELNFEATIPYNLDNSFINYSFINDEKDKLLSEVYNQYEILTNFINKQDVNNYNDLTEIRFNAFVKAHYLDASKQNYYLNKSLNSFKDYNLTLVPKIDYTLKFCYENKLVYLQKIKNAPGLILEDLSSGDEQLHFTESAVFFKDKNGKLKLFR</sequence>
<reference evidence="1 2" key="1">
    <citation type="submission" date="2020-09" db="EMBL/GenBank/DDBJ databases">
        <title>Genome seq and assembly of Chryseobacterium sp.</title>
        <authorList>
            <person name="Chhetri G."/>
        </authorList>
    </citation>
    <scope>NUCLEOTIDE SEQUENCE [LARGE SCALE GENOMIC DNA]</scope>
    <source>
        <strain evidence="1 2">GCR10</strain>
    </source>
</reference>
<organism evidence="1 2">
    <name type="scientific">Chryseobacterium caseinilyticum</name>
    <dbReference type="NCBI Taxonomy" id="2771428"/>
    <lineage>
        <taxon>Bacteria</taxon>
        <taxon>Pseudomonadati</taxon>
        <taxon>Bacteroidota</taxon>
        <taxon>Flavobacteriia</taxon>
        <taxon>Flavobacteriales</taxon>
        <taxon>Weeksellaceae</taxon>
        <taxon>Chryseobacterium group</taxon>
        <taxon>Chryseobacterium</taxon>
    </lineage>
</organism>